<evidence type="ECO:0000256" key="3">
    <source>
        <dbReference type="ARBA" id="ARBA00029447"/>
    </source>
</evidence>
<feature type="domain" description="Methyl-accepting transducer" evidence="7">
    <location>
        <begin position="360"/>
        <end position="589"/>
    </location>
</feature>
<dbReference type="PROSITE" id="PS50111">
    <property type="entry name" value="CHEMOTAXIS_TRANSDUC_2"/>
    <property type="match status" value="1"/>
</dbReference>
<dbReference type="InterPro" id="IPR051310">
    <property type="entry name" value="MCP_chemotaxis"/>
</dbReference>
<evidence type="ECO:0000256" key="6">
    <source>
        <dbReference type="SAM" id="Phobius"/>
    </source>
</evidence>
<dbReference type="InterPro" id="IPR033462">
    <property type="entry name" value="Cache_3-Cache_2"/>
</dbReference>
<dbReference type="CDD" id="cd06225">
    <property type="entry name" value="HAMP"/>
    <property type="match status" value="1"/>
</dbReference>
<dbReference type="FunFam" id="1.10.287.950:FF:000001">
    <property type="entry name" value="Methyl-accepting chemotaxis sensory transducer"/>
    <property type="match status" value="1"/>
</dbReference>
<dbReference type="RefSeq" id="WP_131571041.1">
    <property type="nucleotide sequence ID" value="NZ_JAINFK010000007.1"/>
</dbReference>
<name>A0A4R0P500_9HYPH</name>
<feature type="compositionally biased region" description="Basic and acidic residues" evidence="5">
    <location>
        <begin position="277"/>
        <end position="305"/>
    </location>
</feature>
<keyword evidence="4" id="KW-0807">Transducer</keyword>
<dbReference type="PROSITE" id="PS50885">
    <property type="entry name" value="HAMP"/>
    <property type="match status" value="2"/>
</dbReference>
<sequence length="659" mass="70633">MNLFSRFSLVRVVTASTALMLTLALLTVSAAVYMIISARIADEAVARQDASLRVAATIVERDIPGTEVTWDADGNVQKIVMESIPTAFEQHDMIDTIGRMTGETATVFAWEEESRDFWRRTTNIIKPDGNRAVGTQLGQNGAVYPVLTAGKTFRGEAVILGTPYFTIYEPIYSPAGKIIGILYAGVEKSVITALAKDMTTALEIASLLVLVASVIGMALLSRSILRPIPQLTETAQRLADGDVELEVPHTEARNEIGGLARALEVFRENALAKAEIEREAEEARSMTESERQDRETSRREREERTNAAVTALGEGLRKLSAGDLAVQIDTPFMEGLDSLRTDFNASVEHLRKALSDVRDTSEAIEGGSAEMRSAIDELSRRTEQQAASLEETSAAIEEITATVTSAAERAREASSKVGATKTDTEASSQIVTDAVAAMGQIEKASSEIAKIIAVIDEIAFQTNLLALNAGVEAARAGEAGKGFAVVAQEVRELAQRSANAAKEIKELITKSTNEVSVGVELVNKTGEALRGISEKVIDVNENIQSIAKAASEQSTGLKEISVAITQLDEVTQRNAAMVEETNALTHRLGDDSTGLQTLVAKFSMGERTTQKMSAPAVRAAEGKTDKPVSSPARAMVGNVARAFGGNTALAANNDEWEDF</sequence>
<feature type="domain" description="HAMP" evidence="8">
    <location>
        <begin position="222"/>
        <end position="275"/>
    </location>
</feature>
<evidence type="ECO:0000256" key="4">
    <source>
        <dbReference type="PROSITE-ProRule" id="PRU00284"/>
    </source>
</evidence>
<dbReference type="InterPro" id="IPR003660">
    <property type="entry name" value="HAMP_dom"/>
</dbReference>
<dbReference type="GO" id="GO:0006935">
    <property type="term" value="P:chemotaxis"/>
    <property type="evidence" value="ECO:0007669"/>
    <property type="project" value="UniProtKB-KW"/>
</dbReference>
<keyword evidence="6" id="KW-0472">Membrane</keyword>
<evidence type="ECO:0000313" key="10">
    <source>
        <dbReference type="Proteomes" id="UP000291301"/>
    </source>
</evidence>
<reference evidence="9 10" key="1">
    <citation type="journal article" date="2015" name="Antonie Van Leeuwenhoek">
        <title>Oricola cellulosilytica gen. nov., sp. nov., a cellulose-degrading bacterium of the family Phyllobacteriaceae isolated from surface seashore water, and emended descriptions of Mesorhizobium loti and Phyllobacterium myrsinacearum.</title>
        <authorList>
            <person name="Hameed A."/>
            <person name="Shahina M."/>
            <person name="Lai W.A."/>
            <person name="Lin S.Y."/>
            <person name="Young L.S."/>
            <person name="Liu Y.C."/>
            <person name="Hsu Y.H."/>
            <person name="Young C.C."/>
        </authorList>
    </citation>
    <scope>NUCLEOTIDE SEQUENCE [LARGE SCALE GENOMIC DNA]</scope>
    <source>
        <strain evidence="9 10">KCTC 52183</strain>
    </source>
</reference>
<dbReference type="GO" id="GO:0007165">
    <property type="term" value="P:signal transduction"/>
    <property type="evidence" value="ECO:0007669"/>
    <property type="project" value="UniProtKB-KW"/>
</dbReference>
<dbReference type="EMBL" id="SJST01000008">
    <property type="protein sequence ID" value="TCD11931.1"/>
    <property type="molecule type" value="Genomic_DNA"/>
</dbReference>
<dbReference type="PANTHER" id="PTHR43531:SF11">
    <property type="entry name" value="METHYL-ACCEPTING CHEMOTAXIS PROTEIN 3"/>
    <property type="match status" value="1"/>
</dbReference>
<accession>A0A4R0P500</accession>
<dbReference type="SMART" id="SM00304">
    <property type="entry name" value="HAMP"/>
    <property type="match status" value="2"/>
</dbReference>
<keyword evidence="2" id="KW-0145">Chemotaxis</keyword>
<dbReference type="SUPFAM" id="SSF158472">
    <property type="entry name" value="HAMP domain-like"/>
    <property type="match status" value="1"/>
</dbReference>
<dbReference type="Gene3D" id="1.10.8.500">
    <property type="entry name" value="HAMP domain in histidine kinase"/>
    <property type="match status" value="1"/>
</dbReference>
<dbReference type="SMART" id="SM00283">
    <property type="entry name" value="MA"/>
    <property type="match status" value="1"/>
</dbReference>
<comment type="subcellular location">
    <subcellularLocation>
        <location evidence="1">Membrane</location>
    </subcellularLocation>
</comment>
<keyword evidence="6" id="KW-1133">Transmembrane helix</keyword>
<dbReference type="Pfam" id="PF17201">
    <property type="entry name" value="Cache_3-Cache_2"/>
    <property type="match status" value="1"/>
</dbReference>
<dbReference type="Gene3D" id="1.10.287.950">
    <property type="entry name" value="Methyl-accepting chemotaxis protein"/>
    <property type="match status" value="1"/>
</dbReference>
<dbReference type="SUPFAM" id="SSF58104">
    <property type="entry name" value="Methyl-accepting chemotaxis protein (MCP) signaling domain"/>
    <property type="match status" value="1"/>
</dbReference>
<dbReference type="PANTHER" id="PTHR43531">
    <property type="entry name" value="PROTEIN ICFG"/>
    <property type="match status" value="1"/>
</dbReference>
<evidence type="ECO:0000259" key="7">
    <source>
        <dbReference type="PROSITE" id="PS50111"/>
    </source>
</evidence>
<dbReference type="CDD" id="cd11386">
    <property type="entry name" value="MCP_signal"/>
    <property type="match status" value="1"/>
</dbReference>
<evidence type="ECO:0000256" key="1">
    <source>
        <dbReference type="ARBA" id="ARBA00004370"/>
    </source>
</evidence>
<protein>
    <submittedName>
        <fullName evidence="9">Methyl-accepting chemotaxis protein</fullName>
    </submittedName>
</protein>
<evidence type="ECO:0000313" key="9">
    <source>
        <dbReference type="EMBL" id="TCD11931.1"/>
    </source>
</evidence>
<gene>
    <name evidence="9" type="ORF">E0D97_16510</name>
</gene>
<comment type="similarity">
    <text evidence="3">Belongs to the methyl-accepting chemotaxis (MCP) protein family.</text>
</comment>
<dbReference type="InterPro" id="IPR029151">
    <property type="entry name" value="Sensor-like_sf"/>
</dbReference>
<dbReference type="SUPFAM" id="SSF103190">
    <property type="entry name" value="Sensory domain-like"/>
    <property type="match status" value="1"/>
</dbReference>
<evidence type="ECO:0000259" key="8">
    <source>
        <dbReference type="PROSITE" id="PS50885"/>
    </source>
</evidence>
<keyword evidence="6" id="KW-0812">Transmembrane</keyword>
<keyword evidence="10" id="KW-1185">Reference proteome</keyword>
<dbReference type="InterPro" id="IPR004089">
    <property type="entry name" value="MCPsignal_dom"/>
</dbReference>
<dbReference type="Pfam" id="PF00015">
    <property type="entry name" value="MCPsignal"/>
    <property type="match status" value="1"/>
</dbReference>
<comment type="caution">
    <text evidence="9">The sequence shown here is derived from an EMBL/GenBank/DDBJ whole genome shotgun (WGS) entry which is preliminary data.</text>
</comment>
<organism evidence="9 10">
    <name type="scientific">Oricola cellulosilytica</name>
    <dbReference type="NCBI Taxonomy" id="1429082"/>
    <lineage>
        <taxon>Bacteria</taxon>
        <taxon>Pseudomonadati</taxon>
        <taxon>Pseudomonadota</taxon>
        <taxon>Alphaproteobacteria</taxon>
        <taxon>Hyphomicrobiales</taxon>
        <taxon>Ahrensiaceae</taxon>
        <taxon>Oricola</taxon>
    </lineage>
</organism>
<feature type="transmembrane region" description="Helical" evidence="6">
    <location>
        <begin position="201"/>
        <end position="220"/>
    </location>
</feature>
<evidence type="ECO:0000256" key="2">
    <source>
        <dbReference type="ARBA" id="ARBA00022500"/>
    </source>
</evidence>
<dbReference type="GO" id="GO:0016020">
    <property type="term" value="C:membrane"/>
    <property type="evidence" value="ECO:0007669"/>
    <property type="project" value="UniProtKB-SubCell"/>
</dbReference>
<feature type="domain" description="HAMP" evidence="8">
    <location>
        <begin position="303"/>
        <end position="355"/>
    </location>
</feature>
<evidence type="ECO:0000256" key="5">
    <source>
        <dbReference type="SAM" id="MobiDB-lite"/>
    </source>
</evidence>
<feature type="region of interest" description="Disordered" evidence="5">
    <location>
        <begin position="277"/>
        <end position="306"/>
    </location>
</feature>
<dbReference type="Proteomes" id="UP000291301">
    <property type="component" value="Unassembled WGS sequence"/>
</dbReference>
<dbReference type="AlphaFoldDB" id="A0A4R0P500"/>
<dbReference type="Pfam" id="PF00672">
    <property type="entry name" value="HAMP"/>
    <property type="match status" value="1"/>
</dbReference>
<proteinExistence type="inferred from homology"/>
<dbReference type="OrthoDB" id="3289104at2"/>